<dbReference type="KEGG" id="chyd:H4K34_01335"/>
<dbReference type="Gene3D" id="2.30.30.40">
    <property type="entry name" value="SH3 Domains"/>
    <property type="match status" value="1"/>
</dbReference>
<dbReference type="Pfam" id="PF00877">
    <property type="entry name" value="NLPC_P60"/>
    <property type="match status" value="1"/>
</dbReference>
<evidence type="ECO:0000313" key="6">
    <source>
        <dbReference type="EMBL" id="QNR24515.1"/>
    </source>
</evidence>
<comment type="similarity">
    <text evidence="1">Belongs to the peptidase C40 family.</text>
</comment>
<dbReference type="PANTHER" id="PTHR47053:SF1">
    <property type="entry name" value="MUREIN DD-ENDOPEPTIDASE MEPH-RELATED"/>
    <property type="match status" value="1"/>
</dbReference>
<dbReference type="InterPro" id="IPR000064">
    <property type="entry name" value="NLP_P60_dom"/>
</dbReference>
<evidence type="ECO:0000256" key="2">
    <source>
        <dbReference type="ARBA" id="ARBA00022670"/>
    </source>
</evidence>
<evidence type="ECO:0000256" key="1">
    <source>
        <dbReference type="ARBA" id="ARBA00007074"/>
    </source>
</evidence>
<evidence type="ECO:0000256" key="3">
    <source>
        <dbReference type="ARBA" id="ARBA00022801"/>
    </source>
</evidence>
<dbReference type="AlphaFoldDB" id="A0A7H0VFL7"/>
<keyword evidence="4" id="KW-0788">Thiol protease</keyword>
<name>A0A7H0VFL7_9FLAO</name>
<evidence type="ECO:0000256" key="4">
    <source>
        <dbReference type="ARBA" id="ARBA00022807"/>
    </source>
</evidence>
<accession>A0A7H0VFL7</accession>
<dbReference type="GO" id="GO:0006508">
    <property type="term" value="P:proteolysis"/>
    <property type="evidence" value="ECO:0007669"/>
    <property type="project" value="UniProtKB-KW"/>
</dbReference>
<dbReference type="InterPro" id="IPR041382">
    <property type="entry name" value="SH3_16"/>
</dbReference>
<feature type="domain" description="NlpC/P60" evidence="5">
    <location>
        <begin position="130"/>
        <end position="255"/>
    </location>
</feature>
<dbReference type="InterPro" id="IPR051202">
    <property type="entry name" value="Peptidase_C40"/>
</dbReference>
<dbReference type="SUPFAM" id="SSF54001">
    <property type="entry name" value="Cysteine proteinases"/>
    <property type="match status" value="1"/>
</dbReference>
<keyword evidence="7" id="KW-1185">Reference proteome</keyword>
<dbReference type="PANTHER" id="PTHR47053">
    <property type="entry name" value="MUREIN DD-ENDOPEPTIDASE MEPH-RELATED"/>
    <property type="match status" value="1"/>
</dbReference>
<dbReference type="PROSITE" id="PS51935">
    <property type="entry name" value="NLPC_P60"/>
    <property type="match status" value="1"/>
</dbReference>
<gene>
    <name evidence="6" type="ORF">H4K34_01335</name>
</gene>
<dbReference type="RefSeq" id="WP_210759042.1">
    <property type="nucleotide sequence ID" value="NZ_CP060139.1"/>
</dbReference>
<dbReference type="GO" id="GO:0008234">
    <property type="term" value="F:cysteine-type peptidase activity"/>
    <property type="evidence" value="ECO:0007669"/>
    <property type="project" value="UniProtKB-KW"/>
</dbReference>
<dbReference type="Pfam" id="PF18348">
    <property type="entry name" value="SH3_16"/>
    <property type="match status" value="1"/>
</dbReference>
<dbReference type="InterPro" id="IPR038765">
    <property type="entry name" value="Papain-like_cys_pep_sf"/>
</dbReference>
<sequence length="259" mass="29455">MVKGISKLSAIPMRSDPSDASEMVNQLIFGETYDVLEQRKKWIRIRLHHDRYEGWIDRKQASFMDDAQAEAQKKTPIFIASDLIELVSRKDGGSFFPIFLGSYLPGLDAEHNFTLADEVFHYNGPTLSKKQSREQLIETAFLYLNAPYLWGGRTPAGIDCSGFTQMVYRLAGHSIPRDAWQQAELGETLSFIEESEPGDLAFFDNNEGRIVHVGIILQDNYILHASGKVRLDRLDQSGIFNAEERGHTHKLRVIKKIIK</sequence>
<organism evidence="6 7">
    <name type="scientific">Croceimicrobium hydrocarbonivorans</name>
    <dbReference type="NCBI Taxonomy" id="2761580"/>
    <lineage>
        <taxon>Bacteria</taxon>
        <taxon>Pseudomonadati</taxon>
        <taxon>Bacteroidota</taxon>
        <taxon>Flavobacteriia</taxon>
        <taxon>Flavobacteriales</taxon>
        <taxon>Owenweeksiaceae</taxon>
        <taxon>Croceimicrobium</taxon>
    </lineage>
</organism>
<evidence type="ECO:0000259" key="5">
    <source>
        <dbReference type="PROSITE" id="PS51935"/>
    </source>
</evidence>
<keyword evidence="2" id="KW-0645">Protease</keyword>
<reference evidence="6 7" key="1">
    <citation type="submission" date="2020-08" db="EMBL/GenBank/DDBJ databases">
        <title>Croceimicrobium hydrocarbonivorans gen. nov., sp. nov., a novel marine bacterium isolated from a bacterial consortium that degrades polyethylene terephthalate.</title>
        <authorList>
            <person name="Liu R."/>
        </authorList>
    </citation>
    <scope>NUCLEOTIDE SEQUENCE [LARGE SCALE GENOMIC DNA]</scope>
    <source>
        <strain evidence="6 7">A20-9</strain>
    </source>
</reference>
<keyword evidence="3" id="KW-0378">Hydrolase</keyword>
<dbReference type="Gene3D" id="3.90.1720.10">
    <property type="entry name" value="endopeptidase domain like (from Nostoc punctiforme)"/>
    <property type="match status" value="1"/>
</dbReference>
<proteinExistence type="inferred from homology"/>
<protein>
    <submittedName>
        <fullName evidence="6">C40 family peptidase</fullName>
    </submittedName>
</protein>
<dbReference type="EMBL" id="CP060139">
    <property type="protein sequence ID" value="QNR24515.1"/>
    <property type="molecule type" value="Genomic_DNA"/>
</dbReference>
<dbReference type="Proteomes" id="UP000516305">
    <property type="component" value="Chromosome"/>
</dbReference>
<evidence type="ECO:0000313" key="7">
    <source>
        <dbReference type="Proteomes" id="UP000516305"/>
    </source>
</evidence>